<dbReference type="RefSeq" id="WP_095642509.1">
    <property type="nucleotide sequence ID" value="NZ_LMVO01000044.1"/>
</dbReference>
<dbReference type="PANTHER" id="PTHR36530:SF1">
    <property type="entry name" value="AMOEBIASIN-1"/>
    <property type="match status" value="1"/>
</dbReference>
<dbReference type="SUPFAM" id="SSF141066">
    <property type="entry name" value="ICP-like"/>
    <property type="match status" value="2"/>
</dbReference>
<accession>A0AAX0Q6H5</accession>
<feature type="domain" description="Proteinase inhibitor I42 chagasin" evidence="3">
    <location>
        <begin position="48"/>
        <end position="129"/>
    </location>
</feature>
<dbReference type="PANTHER" id="PTHR36530">
    <property type="entry name" value="INHIBITOR OF CYSTEINE PEPTIDASE"/>
    <property type="match status" value="1"/>
</dbReference>
<protein>
    <recommendedName>
        <fullName evidence="3">Proteinase inhibitor I42 chagasin domain-containing protein</fullName>
    </recommendedName>
</protein>
<comment type="caution">
    <text evidence="4">The sequence shown here is derived from an EMBL/GenBank/DDBJ whole genome shotgun (WGS) entry which is preliminary data.</text>
</comment>
<keyword evidence="1" id="KW-0646">Protease inhibitor</keyword>
<dbReference type="InterPro" id="IPR018990">
    <property type="entry name" value="Prot_inh_I42_chagasin"/>
</dbReference>
<organism evidence="4 5">
    <name type="scientific">Methanocorpusculum parvum</name>
    <dbReference type="NCBI Taxonomy" id="2193"/>
    <lineage>
        <taxon>Archaea</taxon>
        <taxon>Methanobacteriati</taxon>
        <taxon>Methanobacteriota</taxon>
        <taxon>Stenosarchaea group</taxon>
        <taxon>Methanomicrobia</taxon>
        <taxon>Methanomicrobiales</taxon>
        <taxon>Methanocorpusculaceae</taxon>
        <taxon>Methanocorpusculum</taxon>
    </lineage>
</organism>
<keyword evidence="2" id="KW-0789">Thiol protease inhibitor</keyword>
<sequence>MNKMILMGIGACLVISCMFSAGCISPDVPVQIDDPVLTLTVEKEGMMVPVNALMTFILPANPTTGYSWTVMESDGLIVKEEYKATPVHEGWTGGGGCQYYTLTAEKAGTYTFKAGYERPWETDTAPIWTITQTLVFSEAENDDFAGENMLTVLFNGVVNPKAGEVVKICTAGNPTTGYYWQASPKNELTVLKDEYIADTTAGLVGAGGTYVWYVTAKKAGTYQFEAACQRSGQDPVNLFFFGLTFV</sequence>
<feature type="domain" description="Proteinase inhibitor I42 chagasin" evidence="3">
    <location>
        <begin position="161"/>
        <end position="235"/>
    </location>
</feature>
<dbReference type="Proteomes" id="UP000243820">
    <property type="component" value="Unassembled WGS sequence"/>
</dbReference>
<dbReference type="Gene3D" id="2.60.40.2020">
    <property type="match status" value="2"/>
</dbReference>
<keyword evidence="5" id="KW-1185">Reference proteome</keyword>
<proteinExistence type="predicted"/>
<dbReference type="AlphaFoldDB" id="A0AAX0Q6H5"/>
<dbReference type="Pfam" id="PF09394">
    <property type="entry name" value="Inhibitor_I42"/>
    <property type="match status" value="2"/>
</dbReference>
<evidence type="ECO:0000313" key="4">
    <source>
        <dbReference type="EMBL" id="PAV08738.1"/>
    </source>
</evidence>
<reference evidence="4 5" key="1">
    <citation type="journal article" date="2017" name="BMC Genomics">
        <title>Genomic analysis of methanogenic archaea reveals a shift towards energy conservation.</title>
        <authorList>
            <person name="Gilmore S.P."/>
            <person name="Henske J.K."/>
            <person name="Sexton J.A."/>
            <person name="Solomon K.V."/>
            <person name="Seppala S."/>
            <person name="Yoo J.I."/>
            <person name="Huyett L.M."/>
            <person name="Pressman A."/>
            <person name="Cogan J.Z."/>
            <person name="Kivenson V."/>
            <person name="Peng X."/>
            <person name="Tan Y."/>
            <person name="Valentine D.L."/>
            <person name="O'Malley M.A."/>
        </authorList>
    </citation>
    <scope>NUCLEOTIDE SEQUENCE [LARGE SCALE GENOMIC DNA]</scope>
    <source>
        <strain evidence="4 5">XII</strain>
    </source>
</reference>
<name>A0AAX0Q6H5_9EURY</name>
<evidence type="ECO:0000256" key="2">
    <source>
        <dbReference type="ARBA" id="ARBA00022704"/>
    </source>
</evidence>
<evidence type="ECO:0000259" key="3">
    <source>
        <dbReference type="Pfam" id="PF09394"/>
    </source>
</evidence>
<dbReference type="GO" id="GO:0004869">
    <property type="term" value="F:cysteine-type endopeptidase inhibitor activity"/>
    <property type="evidence" value="ECO:0007669"/>
    <property type="project" value="UniProtKB-KW"/>
</dbReference>
<dbReference type="InterPro" id="IPR052781">
    <property type="entry name" value="Cys_protease_inhibitor_I42"/>
</dbReference>
<evidence type="ECO:0000313" key="5">
    <source>
        <dbReference type="Proteomes" id="UP000243820"/>
    </source>
</evidence>
<dbReference type="InterPro" id="IPR036331">
    <property type="entry name" value="Chagasin-like_sf"/>
</dbReference>
<dbReference type="PROSITE" id="PS51257">
    <property type="entry name" value="PROKAR_LIPOPROTEIN"/>
    <property type="match status" value="1"/>
</dbReference>
<dbReference type="EMBL" id="LMVO01000044">
    <property type="protein sequence ID" value="PAV08738.1"/>
    <property type="molecule type" value="Genomic_DNA"/>
</dbReference>
<evidence type="ECO:0000256" key="1">
    <source>
        <dbReference type="ARBA" id="ARBA00022690"/>
    </source>
</evidence>
<gene>
    <name evidence="4" type="ORF">ASJ83_00840</name>
</gene>